<evidence type="ECO:0000313" key="3">
    <source>
        <dbReference type="EMBL" id="MFC7338877.1"/>
    </source>
</evidence>
<accession>A0ABW2L900</accession>
<dbReference type="RefSeq" id="WP_379714815.1">
    <property type="nucleotide sequence ID" value="NZ_JBHTBS010000010.1"/>
</dbReference>
<protein>
    <submittedName>
        <fullName evidence="3">FmdB family zinc ribbon protein</fullName>
    </submittedName>
</protein>
<gene>
    <name evidence="3" type="ORF">ACFQY0_16900</name>
</gene>
<dbReference type="Pfam" id="PF09723">
    <property type="entry name" value="Zn_ribbon_8"/>
    <property type="match status" value="1"/>
</dbReference>
<dbReference type="InterPro" id="IPR013429">
    <property type="entry name" value="Regulatory_FmdB_Zinc_ribbon"/>
</dbReference>
<feature type="region of interest" description="Disordered" evidence="1">
    <location>
        <begin position="83"/>
        <end position="111"/>
    </location>
</feature>
<organism evidence="3 4">
    <name type="scientific">Haloferula chungangensis</name>
    <dbReference type="NCBI Taxonomy" id="1048331"/>
    <lineage>
        <taxon>Bacteria</taxon>
        <taxon>Pseudomonadati</taxon>
        <taxon>Verrucomicrobiota</taxon>
        <taxon>Verrucomicrobiia</taxon>
        <taxon>Verrucomicrobiales</taxon>
        <taxon>Verrucomicrobiaceae</taxon>
        <taxon>Haloferula</taxon>
    </lineage>
</organism>
<evidence type="ECO:0000259" key="2">
    <source>
        <dbReference type="SMART" id="SM00834"/>
    </source>
</evidence>
<comment type="caution">
    <text evidence="3">The sequence shown here is derived from an EMBL/GenBank/DDBJ whole genome shotgun (WGS) entry which is preliminary data.</text>
</comment>
<proteinExistence type="predicted"/>
<name>A0ABW2L900_9BACT</name>
<dbReference type="EMBL" id="JBHTBS010000010">
    <property type="protein sequence ID" value="MFC7338877.1"/>
    <property type="molecule type" value="Genomic_DNA"/>
</dbReference>
<reference evidence="4" key="1">
    <citation type="journal article" date="2019" name="Int. J. Syst. Evol. Microbiol.">
        <title>The Global Catalogue of Microorganisms (GCM) 10K type strain sequencing project: providing services to taxonomists for standard genome sequencing and annotation.</title>
        <authorList>
            <consortium name="The Broad Institute Genomics Platform"/>
            <consortium name="The Broad Institute Genome Sequencing Center for Infectious Disease"/>
            <person name="Wu L."/>
            <person name="Ma J."/>
        </authorList>
    </citation>
    <scope>NUCLEOTIDE SEQUENCE [LARGE SCALE GENOMIC DNA]</scope>
    <source>
        <strain evidence="4">CGMCC 4.1467</strain>
    </source>
</reference>
<keyword evidence="4" id="KW-1185">Reference proteome</keyword>
<evidence type="ECO:0000256" key="1">
    <source>
        <dbReference type="SAM" id="MobiDB-lite"/>
    </source>
</evidence>
<evidence type="ECO:0000313" key="4">
    <source>
        <dbReference type="Proteomes" id="UP001596472"/>
    </source>
</evidence>
<dbReference type="SMART" id="SM00834">
    <property type="entry name" value="CxxC_CXXC_SSSS"/>
    <property type="match status" value="1"/>
</dbReference>
<feature type="domain" description="Putative regulatory protein FmdB zinc ribbon" evidence="2">
    <location>
        <begin position="1"/>
        <end position="41"/>
    </location>
</feature>
<dbReference type="Proteomes" id="UP001596472">
    <property type="component" value="Unassembled WGS sequence"/>
</dbReference>
<sequence>MPLYDYSCEDCGDFTCFKSMEQRNDSVACPMCERPARRLILAPNLAMMNPLVRKASAINEKSRHEPRVRESHSCGSGCGCGTKIRPNRTRETKLGKLASQKASARPWMLGH</sequence>
<dbReference type="NCBIfam" id="TIGR02605">
    <property type="entry name" value="CxxC_CxxC_SSSS"/>
    <property type="match status" value="1"/>
</dbReference>